<evidence type="ECO:0000313" key="4">
    <source>
        <dbReference type="Proteomes" id="UP001597032"/>
    </source>
</evidence>
<organism evidence="3 4">
    <name type="scientific">Lutibacter aestuarii</name>
    <dbReference type="NCBI Taxonomy" id="861111"/>
    <lineage>
        <taxon>Bacteria</taxon>
        <taxon>Pseudomonadati</taxon>
        <taxon>Bacteroidota</taxon>
        <taxon>Flavobacteriia</taxon>
        <taxon>Flavobacteriales</taxon>
        <taxon>Flavobacteriaceae</taxon>
        <taxon>Lutibacter</taxon>
    </lineage>
</organism>
<dbReference type="InterPro" id="IPR003675">
    <property type="entry name" value="Rce1/LyrA-like_dom"/>
</dbReference>
<keyword evidence="1" id="KW-0812">Transmembrane</keyword>
<feature type="domain" description="CAAX prenyl protease 2/Lysostaphin resistance protein A-like" evidence="2">
    <location>
        <begin position="144"/>
        <end position="244"/>
    </location>
</feature>
<protein>
    <submittedName>
        <fullName evidence="3">CPBP family intramembrane glutamic endopeptidase</fullName>
        <ecNumber evidence="3">3.4.-.-</ecNumber>
    </submittedName>
</protein>
<feature type="transmembrane region" description="Helical" evidence="1">
    <location>
        <begin position="206"/>
        <end position="227"/>
    </location>
</feature>
<dbReference type="Proteomes" id="UP001597032">
    <property type="component" value="Unassembled WGS sequence"/>
</dbReference>
<reference evidence="4" key="1">
    <citation type="journal article" date="2019" name="Int. J. Syst. Evol. Microbiol.">
        <title>The Global Catalogue of Microorganisms (GCM) 10K type strain sequencing project: providing services to taxonomists for standard genome sequencing and annotation.</title>
        <authorList>
            <consortium name="The Broad Institute Genomics Platform"/>
            <consortium name="The Broad Institute Genome Sequencing Center for Infectious Disease"/>
            <person name="Wu L."/>
            <person name="Ma J."/>
        </authorList>
    </citation>
    <scope>NUCLEOTIDE SEQUENCE [LARGE SCALE GENOMIC DNA]</scope>
    <source>
        <strain evidence="4">CCUG 60022</strain>
    </source>
</reference>
<gene>
    <name evidence="3" type="ORF">ACFQZW_13710</name>
</gene>
<feature type="transmembrane region" description="Helical" evidence="1">
    <location>
        <begin position="270"/>
        <end position="289"/>
    </location>
</feature>
<dbReference type="Pfam" id="PF02517">
    <property type="entry name" value="Rce1-like"/>
    <property type="match status" value="1"/>
</dbReference>
<keyword evidence="4" id="KW-1185">Reference proteome</keyword>
<feature type="transmembrane region" description="Helical" evidence="1">
    <location>
        <begin position="110"/>
        <end position="131"/>
    </location>
</feature>
<evidence type="ECO:0000259" key="2">
    <source>
        <dbReference type="Pfam" id="PF02517"/>
    </source>
</evidence>
<proteinExistence type="predicted"/>
<feature type="transmembrane region" description="Helical" evidence="1">
    <location>
        <begin position="239"/>
        <end position="258"/>
    </location>
</feature>
<keyword evidence="1" id="KW-1133">Transmembrane helix</keyword>
<accession>A0ABW2Z8L7</accession>
<keyword evidence="3" id="KW-0378">Hydrolase</keyword>
<sequence>MKFIQQAYKGNNEWWAYLVTLFLLVFGWQFLGVIPLIGTAFLYAENTQEFMDAAINNFTNLGIDSNLYLLLMIFTFLGGLMALLLGVKTIHKRKITSLVTSRTKIDWSRIFYAFGVWGLIGVLMIAIGYYLEPENYVWNFKPVSFILLVIVSFLFLPIQTSMEELLFRGYLMQGFGTWFKKSFVALILTAVIFGLLHGLNPEVEKLGWISMVYYIGTGLVLGVFTLMDEGTELALGFHAANNIVAAVLVTANWTVFQTDALLIDTSEPSVGWEMFVPVLVLYPLVLIIFSKKYGWTNWKEKLFGTVLKPIELNENEFIA</sequence>
<feature type="transmembrane region" description="Helical" evidence="1">
    <location>
        <begin position="21"/>
        <end position="44"/>
    </location>
</feature>
<feature type="transmembrane region" description="Helical" evidence="1">
    <location>
        <begin position="143"/>
        <end position="162"/>
    </location>
</feature>
<feature type="transmembrane region" description="Helical" evidence="1">
    <location>
        <begin position="67"/>
        <end position="90"/>
    </location>
</feature>
<dbReference type="EMBL" id="JBHTIC010000020">
    <property type="protein sequence ID" value="MFD0763141.1"/>
    <property type="molecule type" value="Genomic_DNA"/>
</dbReference>
<comment type="caution">
    <text evidence="3">The sequence shown here is derived from an EMBL/GenBank/DDBJ whole genome shotgun (WGS) entry which is preliminary data.</text>
</comment>
<dbReference type="PANTHER" id="PTHR39430:SF1">
    <property type="entry name" value="PROTEASE"/>
    <property type="match status" value="1"/>
</dbReference>
<keyword evidence="1" id="KW-0472">Membrane</keyword>
<evidence type="ECO:0000313" key="3">
    <source>
        <dbReference type="EMBL" id="MFD0763141.1"/>
    </source>
</evidence>
<dbReference type="PANTHER" id="PTHR39430">
    <property type="entry name" value="MEMBRANE-ASSOCIATED PROTEASE-RELATED"/>
    <property type="match status" value="1"/>
</dbReference>
<name>A0ABW2Z8L7_9FLAO</name>
<dbReference type="GO" id="GO:0016787">
    <property type="term" value="F:hydrolase activity"/>
    <property type="evidence" value="ECO:0007669"/>
    <property type="project" value="UniProtKB-KW"/>
</dbReference>
<dbReference type="RefSeq" id="WP_298263904.1">
    <property type="nucleotide sequence ID" value="NZ_JBHTIC010000020.1"/>
</dbReference>
<evidence type="ECO:0000256" key="1">
    <source>
        <dbReference type="SAM" id="Phobius"/>
    </source>
</evidence>
<dbReference type="EC" id="3.4.-.-" evidence="3"/>
<feature type="transmembrane region" description="Helical" evidence="1">
    <location>
        <begin position="183"/>
        <end position="200"/>
    </location>
</feature>